<comment type="caution">
    <text evidence="2">The sequence shown here is derived from an EMBL/GenBank/DDBJ whole genome shotgun (WGS) entry which is preliminary data.</text>
</comment>
<name>A0A9P7FZY6_9AGAR</name>
<gene>
    <name evidence="2" type="ORF">DXG03_008847</name>
</gene>
<sequence>IKERKLQWKKEEQEPSKQPETSGSRDSIDEKKGSNEELKHEMNNTLTVFENDDLHPAPVKEEKCKLQWAPGAVHESMSEPAVRKVRYCLLYLTPAKGAWPKIPESDGISGTE</sequence>
<dbReference type="OrthoDB" id="10673819at2759"/>
<feature type="non-terminal residue" evidence="2">
    <location>
        <position position="1"/>
    </location>
</feature>
<evidence type="ECO:0000256" key="1">
    <source>
        <dbReference type="SAM" id="MobiDB-lite"/>
    </source>
</evidence>
<feature type="region of interest" description="Disordered" evidence="1">
    <location>
        <begin position="1"/>
        <end position="40"/>
    </location>
</feature>
<reference evidence="2" key="1">
    <citation type="submission" date="2020-07" db="EMBL/GenBank/DDBJ databases">
        <authorList>
            <person name="Nieuwenhuis M."/>
            <person name="Van De Peppel L.J.J."/>
        </authorList>
    </citation>
    <scope>NUCLEOTIDE SEQUENCE</scope>
    <source>
        <strain evidence="2">AP01</strain>
        <tissue evidence="2">Mycelium</tissue>
    </source>
</reference>
<reference evidence="2" key="2">
    <citation type="submission" date="2021-10" db="EMBL/GenBank/DDBJ databases">
        <title>Phylogenomics reveals ancestral predisposition of the termite-cultivated fungus Termitomyces towards a domesticated lifestyle.</title>
        <authorList>
            <person name="Auxier B."/>
            <person name="Grum-Grzhimaylo A."/>
            <person name="Cardenas M.E."/>
            <person name="Lodge J.D."/>
            <person name="Laessoe T."/>
            <person name="Pedersen O."/>
            <person name="Smith M.E."/>
            <person name="Kuyper T.W."/>
            <person name="Franco-Molano E.A."/>
            <person name="Baroni T.J."/>
            <person name="Aanen D.K."/>
        </authorList>
    </citation>
    <scope>NUCLEOTIDE SEQUENCE</scope>
    <source>
        <strain evidence="2">AP01</strain>
        <tissue evidence="2">Mycelium</tissue>
    </source>
</reference>
<evidence type="ECO:0000313" key="3">
    <source>
        <dbReference type="Proteomes" id="UP000775547"/>
    </source>
</evidence>
<dbReference type="EMBL" id="JABCKV010000785">
    <property type="protein sequence ID" value="KAG5640386.1"/>
    <property type="molecule type" value="Genomic_DNA"/>
</dbReference>
<dbReference type="AlphaFoldDB" id="A0A9P7FZY6"/>
<proteinExistence type="predicted"/>
<keyword evidence="3" id="KW-1185">Reference proteome</keyword>
<accession>A0A9P7FZY6</accession>
<organism evidence="2 3">
    <name type="scientific">Asterophora parasitica</name>
    <dbReference type="NCBI Taxonomy" id="117018"/>
    <lineage>
        <taxon>Eukaryota</taxon>
        <taxon>Fungi</taxon>
        <taxon>Dikarya</taxon>
        <taxon>Basidiomycota</taxon>
        <taxon>Agaricomycotina</taxon>
        <taxon>Agaricomycetes</taxon>
        <taxon>Agaricomycetidae</taxon>
        <taxon>Agaricales</taxon>
        <taxon>Tricholomatineae</taxon>
        <taxon>Lyophyllaceae</taxon>
        <taxon>Asterophora</taxon>
    </lineage>
</organism>
<feature type="compositionally biased region" description="Basic and acidic residues" evidence="1">
    <location>
        <begin position="1"/>
        <end position="17"/>
    </location>
</feature>
<protein>
    <submittedName>
        <fullName evidence="2">Uncharacterized protein</fullName>
    </submittedName>
</protein>
<dbReference type="Proteomes" id="UP000775547">
    <property type="component" value="Unassembled WGS sequence"/>
</dbReference>
<feature type="compositionally biased region" description="Basic and acidic residues" evidence="1">
    <location>
        <begin position="26"/>
        <end position="40"/>
    </location>
</feature>
<evidence type="ECO:0000313" key="2">
    <source>
        <dbReference type="EMBL" id="KAG5640386.1"/>
    </source>
</evidence>